<protein>
    <submittedName>
        <fullName evidence="1">Uncharacterized protein</fullName>
    </submittedName>
</protein>
<organism evidence="1 2">
    <name type="scientific">Ficus carica</name>
    <name type="common">Common fig</name>
    <dbReference type="NCBI Taxonomy" id="3494"/>
    <lineage>
        <taxon>Eukaryota</taxon>
        <taxon>Viridiplantae</taxon>
        <taxon>Streptophyta</taxon>
        <taxon>Embryophyta</taxon>
        <taxon>Tracheophyta</taxon>
        <taxon>Spermatophyta</taxon>
        <taxon>Magnoliopsida</taxon>
        <taxon>eudicotyledons</taxon>
        <taxon>Gunneridae</taxon>
        <taxon>Pentapetalae</taxon>
        <taxon>rosids</taxon>
        <taxon>fabids</taxon>
        <taxon>Rosales</taxon>
        <taxon>Moraceae</taxon>
        <taxon>Ficeae</taxon>
        <taxon>Ficus</taxon>
    </lineage>
</organism>
<gene>
    <name evidence="1" type="ORF">TIFTF001_033004</name>
</gene>
<dbReference type="Proteomes" id="UP001187192">
    <property type="component" value="Unassembled WGS sequence"/>
</dbReference>
<dbReference type="AlphaFoldDB" id="A0AA88DXR0"/>
<accession>A0AA88DXR0</accession>
<proteinExistence type="predicted"/>
<keyword evidence="2" id="KW-1185">Reference proteome</keyword>
<evidence type="ECO:0000313" key="2">
    <source>
        <dbReference type="Proteomes" id="UP001187192"/>
    </source>
</evidence>
<name>A0AA88DXR0_FICCA</name>
<evidence type="ECO:0000313" key="1">
    <source>
        <dbReference type="EMBL" id="GMN63930.1"/>
    </source>
</evidence>
<sequence>MDAMYLSPHWTGPPLPCGWISTAGGGDYLSVTSRYPVGGVGYLVVASQQWWLLVSILCSLASHNVGLGWDKLNSDDPEEDGSEGGDILPKGGSVLQVFRRHQNDLIRDGPPSSPFSVVGVVTGSYDVLEMVSFLHHLWCTFIRESPEVKRVSSFGHEW</sequence>
<reference evidence="1" key="1">
    <citation type="submission" date="2023-07" db="EMBL/GenBank/DDBJ databases">
        <title>draft genome sequence of fig (Ficus carica).</title>
        <authorList>
            <person name="Takahashi T."/>
            <person name="Nishimura K."/>
        </authorList>
    </citation>
    <scope>NUCLEOTIDE SEQUENCE</scope>
</reference>
<dbReference type="EMBL" id="BTGU01000163">
    <property type="protein sequence ID" value="GMN63930.1"/>
    <property type="molecule type" value="Genomic_DNA"/>
</dbReference>
<comment type="caution">
    <text evidence="1">The sequence shown here is derived from an EMBL/GenBank/DDBJ whole genome shotgun (WGS) entry which is preliminary data.</text>
</comment>